<gene>
    <name evidence="1" type="ORF">EZS28_056213</name>
</gene>
<organism evidence="1 2">
    <name type="scientific">Streblomastix strix</name>
    <dbReference type="NCBI Taxonomy" id="222440"/>
    <lineage>
        <taxon>Eukaryota</taxon>
        <taxon>Metamonada</taxon>
        <taxon>Preaxostyla</taxon>
        <taxon>Oxymonadida</taxon>
        <taxon>Streblomastigidae</taxon>
        <taxon>Streblomastix</taxon>
    </lineage>
</organism>
<comment type="caution">
    <text evidence="1">The sequence shown here is derived from an EMBL/GenBank/DDBJ whole genome shotgun (WGS) entry which is preliminary data.</text>
</comment>
<dbReference type="AlphaFoldDB" id="A0A5J4PNG5"/>
<reference evidence="1 2" key="1">
    <citation type="submission" date="2019-03" db="EMBL/GenBank/DDBJ databases">
        <title>Single cell metagenomics reveals metabolic interactions within the superorganism composed of flagellate Streblomastix strix and complex community of Bacteroidetes bacteria on its surface.</title>
        <authorList>
            <person name="Treitli S.C."/>
            <person name="Kolisko M."/>
            <person name="Husnik F."/>
            <person name="Keeling P."/>
            <person name="Hampl V."/>
        </authorList>
    </citation>
    <scope>NUCLEOTIDE SEQUENCE [LARGE SCALE GENOMIC DNA]</scope>
    <source>
        <strain evidence="1">ST1C</strain>
    </source>
</reference>
<evidence type="ECO:0000313" key="2">
    <source>
        <dbReference type="Proteomes" id="UP000324800"/>
    </source>
</evidence>
<protein>
    <submittedName>
        <fullName evidence="1">Uncharacterized protein</fullName>
    </submittedName>
</protein>
<sequence length="166" mass="18958">IPYSVPQQIIIDTIRESAFMFYRYGYGRAQENKMFYLPLDEIHRYGNVTRIDDVNSHYPMGDMGIYAGTGTLWDYPDYSPQPHLNSRYHNPKTGFLGYSVKLPGFVNIVYGLEETNNNRTFSALSLIQNMQYMGQQSPYGQSLVGINSSLYLIEAVCKLVEGQALE</sequence>
<name>A0A5J4PNG5_9EUKA</name>
<proteinExistence type="predicted"/>
<feature type="non-terminal residue" evidence="1">
    <location>
        <position position="1"/>
    </location>
</feature>
<dbReference type="EMBL" id="SNRW01049471">
    <property type="protein sequence ID" value="KAA6310985.1"/>
    <property type="molecule type" value="Genomic_DNA"/>
</dbReference>
<dbReference type="Proteomes" id="UP000324800">
    <property type="component" value="Unassembled WGS sequence"/>
</dbReference>
<feature type="non-terminal residue" evidence="1">
    <location>
        <position position="166"/>
    </location>
</feature>
<evidence type="ECO:0000313" key="1">
    <source>
        <dbReference type="EMBL" id="KAA6310985.1"/>
    </source>
</evidence>
<accession>A0A5J4PNG5</accession>